<evidence type="ECO:0000313" key="8">
    <source>
        <dbReference type="Proteomes" id="UP001205603"/>
    </source>
</evidence>
<keyword evidence="8" id="KW-1185">Reference proteome</keyword>
<reference evidence="7 8" key="1">
    <citation type="submission" date="2022-07" db="EMBL/GenBank/DDBJ databases">
        <title>Fecal culturing of patients with breast cancer.</title>
        <authorList>
            <person name="Teng N.M.Y."/>
            <person name="Kiu R."/>
            <person name="Evans R."/>
            <person name="Baker D.J."/>
            <person name="Zenner C."/>
            <person name="Robinson S.D."/>
            <person name="Hall L.J."/>
        </authorList>
    </citation>
    <scope>NUCLEOTIDE SEQUENCE [LARGE SCALE GENOMIC DNA]</scope>
    <source>
        <strain evidence="7 8">LH1063</strain>
    </source>
</reference>
<feature type="signal peptide" evidence="5">
    <location>
        <begin position="1"/>
        <end position="21"/>
    </location>
</feature>
<dbReference type="Pfam" id="PF00578">
    <property type="entry name" value="AhpC-TSA"/>
    <property type="match status" value="1"/>
</dbReference>
<evidence type="ECO:0000256" key="4">
    <source>
        <dbReference type="ARBA" id="ARBA00023284"/>
    </source>
</evidence>
<evidence type="ECO:0000256" key="5">
    <source>
        <dbReference type="SAM" id="SignalP"/>
    </source>
</evidence>
<accession>A0ABT1MDK6</accession>
<dbReference type="InterPro" id="IPR036249">
    <property type="entry name" value="Thioredoxin-like_sf"/>
</dbReference>
<evidence type="ECO:0000259" key="6">
    <source>
        <dbReference type="PROSITE" id="PS51352"/>
    </source>
</evidence>
<name>A0ABT1MDK6_9BACT</name>
<feature type="domain" description="Thioredoxin" evidence="6">
    <location>
        <begin position="400"/>
        <end position="539"/>
    </location>
</feature>
<dbReference type="PROSITE" id="PS00194">
    <property type="entry name" value="THIOREDOXIN_1"/>
    <property type="match status" value="1"/>
</dbReference>
<keyword evidence="4" id="KW-0676">Redox-active center</keyword>
<dbReference type="Proteomes" id="UP001205603">
    <property type="component" value="Unassembled WGS sequence"/>
</dbReference>
<protein>
    <submittedName>
        <fullName evidence="7">Redoxin domain-containing protein</fullName>
    </submittedName>
</protein>
<dbReference type="InterPro" id="IPR013766">
    <property type="entry name" value="Thioredoxin_domain"/>
</dbReference>
<dbReference type="InterPro" id="IPR050553">
    <property type="entry name" value="Thioredoxin_ResA/DsbE_sf"/>
</dbReference>
<comment type="caution">
    <text evidence="7">The sequence shown here is derived from an EMBL/GenBank/DDBJ whole genome shotgun (WGS) entry which is preliminary data.</text>
</comment>
<dbReference type="EMBL" id="JANDHW010000001">
    <property type="protein sequence ID" value="MCP9610705.1"/>
    <property type="molecule type" value="Genomic_DNA"/>
</dbReference>
<dbReference type="PANTHER" id="PTHR42852:SF6">
    <property type="entry name" value="THIOL:DISULFIDE INTERCHANGE PROTEIN DSBE"/>
    <property type="match status" value="1"/>
</dbReference>
<keyword evidence="3" id="KW-1015">Disulfide bond</keyword>
<evidence type="ECO:0000313" key="7">
    <source>
        <dbReference type="EMBL" id="MCP9610705.1"/>
    </source>
</evidence>
<dbReference type="Gene3D" id="3.40.30.10">
    <property type="entry name" value="Glutaredoxin"/>
    <property type="match status" value="1"/>
</dbReference>
<evidence type="ECO:0000256" key="3">
    <source>
        <dbReference type="ARBA" id="ARBA00023157"/>
    </source>
</evidence>
<dbReference type="PROSITE" id="PS51352">
    <property type="entry name" value="THIOREDOXIN_2"/>
    <property type="match status" value="1"/>
</dbReference>
<dbReference type="SUPFAM" id="SSF52833">
    <property type="entry name" value="Thioredoxin-like"/>
    <property type="match status" value="1"/>
</dbReference>
<organism evidence="7 8">
    <name type="scientific">Coprobacter tertius</name>
    <dbReference type="NCBI Taxonomy" id="2944915"/>
    <lineage>
        <taxon>Bacteria</taxon>
        <taxon>Pseudomonadati</taxon>
        <taxon>Bacteroidota</taxon>
        <taxon>Bacteroidia</taxon>
        <taxon>Bacteroidales</taxon>
        <taxon>Barnesiellaceae</taxon>
        <taxon>Coprobacter</taxon>
    </lineage>
</organism>
<keyword evidence="2" id="KW-0201">Cytochrome c-type biogenesis</keyword>
<dbReference type="RefSeq" id="WP_255025264.1">
    <property type="nucleotide sequence ID" value="NZ_JANDHW010000001.1"/>
</dbReference>
<dbReference type="InterPro" id="IPR000866">
    <property type="entry name" value="AhpC/TSA"/>
</dbReference>
<comment type="subcellular location">
    <subcellularLocation>
        <location evidence="1">Cell envelope</location>
    </subcellularLocation>
</comment>
<proteinExistence type="predicted"/>
<evidence type="ECO:0000256" key="2">
    <source>
        <dbReference type="ARBA" id="ARBA00022748"/>
    </source>
</evidence>
<dbReference type="InterPro" id="IPR017937">
    <property type="entry name" value="Thioredoxin_CS"/>
</dbReference>
<feature type="chain" id="PRO_5045329648" evidence="5">
    <location>
        <begin position="22"/>
        <end position="539"/>
    </location>
</feature>
<gene>
    <name evidence="7" type="ORF">NMU02_01170</name>
</gene>
<dbReference type="PANTHER" id="PTHR42852">
    <property type="entry name" value="THIOL:DISULFIDE INTERCHANGE PROTEIN DSBE"/>
    <property type="match status" value="1"/>
</dbReference>
<dbReference type="CDD" id="cd02966">
    <property type="entry name" value="TlpA_like_family"/>
    <property type="match status" value="1"/>
</dbReference>
<keyword evidence="5" id="KW-0732">Signal</keyword>
<sequence>MKSSVLFQALAFFFFSLTISAQNYDYPSYRTRNTMVLEISRIERNDTAVYLDAEVYSNPGEWVQLSSGTTLKGSVTGKIYKLVSSEGFNLDEKVIMPDSGGISFRLRFEPTDKKDIELDLREGNAPDDFVISGIRFSPPDTIGKIHCKLSGKVIDRPQSSRLILIPDGKDIRTNNYISIPIRDGKFEYDLYSDSNIAYNLLFGDEVFKGMFYETIFFAENGPVNFILYPSENDPRFIIETQNPLMLEKMGFDLKCKQKFDFSPIYSRIDSLDKIGKYESEALKALWLRYAAAGDNYAEKDKLYKERDRLEKSGEAYTPEARKLIAEGDKLRNERNAWKLRYIEENPSLASLFLLKQMCEDERSGDDLTPQIALFEKVFAKRYSGHPYSEDMQMLSQSTRLKVGEPYLDIVAPDLTGKQVRVGDCIRGKIALIDLWASWCGPCRRNSKSMIPLYLKYKDRGFTVIGIAREKGNTMAMEKAIEQDGYPWINLVELDDAGQIWLRHRLQKAAGGTFLVGTDGRILAIDPDAEEVEAVLKKNL</sequence>
<evidence type="ECO:0000256" key="1">
    <source>
        <dbReference type="ARBA" id="ARBA00004196"/>
    </source>
</evidence>